<evidence type="ECO:0000256" key="3">
    <source>
        <dbReference type="ARBA" id="ARBA00022692"/>
    </source>
</evidence>
<keyword evidence="5 7" id="KW-0472">Membrane</keyword>
<evidence type="ECO:0000256" key="5">
    <source>
        <dbReference type="ARBA" id="ARBA00023136"/>
    </source>
</evidence>
<evidence type="ECO:0000259" key="8">
    <source>
        <dbReference type="Pfam" id="PF02706"/>
    </source>
</evidence>
<comment type="subcellular location">
    <subcellularLocation>
        <location evidence="1">Cell membrane</location>
        <topology evidence="1">Multi-pass membrane protein</topology>
    </subcellularLocation>
</comment>
<dbReference type="EMBL" id="JAFKCZ010000010">
    <property type="protein sequence ID" value="MBN7797793.1"/>
    <property type="molecule type" value="Genomic_DNA"/>
</dbReference>
<protein>
    <recommendedName>
        <fullName evidence="12">Polysaccharide chain length determinant N-terminal domain-containing protein</fullName>
    </recommendedName>
</protein>
<evidence type="ECO:0000313" key="11">
    <source>
        <dbReference type="Proteomes" id="UP000664303"/>
    </source>
</evidence>
<dbReference type="PANTHER" id="PTHR32309">
    <property type="entry name" value="TYROSINE-PROTEIN KINASE"/>
    <property type="match status" value="1"/>
</dbReference>
<accession>A0A939IN70</accession>
<evidence type="ECO:0008006" key="12">
    <source>
        <dbReference type="Google" id="ProtNLM"/>
    </source>
</evidence>
<evidence type="ECO:0000256" key="6">
    <source>
        <dbReference type="SAM" id="Coils"/>
    </source>
</evidence>
<feature type="domain" description="Tyrosine-protein kinase G-rich" evidence="9">
    <location>
        <begin position="367"/>
        <end position="412"/>
    </location>
</feature>
<sequence>MNDNAPPPTPNAEDEIDLIKLFEELWAQKWLIMAVTGAASIIGLAAALLLPPVYQASTQVRPADLSDLALINETEMMLVTPNDAFRRGLNELESRHSRIQTFSQLLADGKLESPEGDKRSLRAMTDNITVSVPQAGNGSLDTKDYVTVTYDHGDGKLAAEVVNSLVTIANQKAADTLVEELRSSIEARASLLEQGIQQEIDLQAQSNIDRAAQLKEIDQLRKLELQDQIDALRAKNLQLRQDRIQALEEALSIARTLNIEDPVLMAQMRDEAFGGGLAVRGGFDDKGSALYLRGTRMLEAEISALKNRQSDDFTSPQIRNLQEQLARLEHNREIELLMARKNNSAYVEDIREMRTELNQLRGYLDQDYSNVRVMKMDDAATAPMTPIKPRRTLIVAVSALSGAMLGILAALIASTLAHRRERQELDSRQAAG</sequence>
<dbReference type="InterPro" id="IPR050445">
    <property type="entry name" value="Bact_polysacc_biosynth/exp"/>
</dbReference>
<feature type="domain" description="Polysaccharide chain length determinant N-terminal" evidence="8">
    <location>
        <begin position="14"/>
        <end position="105"/>
    </location>
</feature>
<gene>
    <name evidence="10" type="ORF">JYP50_14375</name>
</gene>
<evidence type="ECO:0000313" key="10">
    <source>
        <dbReference type="EMBL" id="MBN7797793.1"/>
    </source>
</evidence>
<keyword evidence="4 7" id="KW-1133">Transmembrane helix</keyword>
<dbReference type="SUPFAM" id="SSF160355">
    <property type="entry name" value="Bacterial polysaccharide co-polymerase-like"/>
    <property type="match status" value="2"/>
</dbReference>
<dbReference type="Pfam" id="PF13807">
    <property type="entry name" value="GNVR"/>
    <property type="match status" value="1"/>
</dbReference>
<keyword evidence="11" id="KW-1185">Reference proteome</keyword>
<feature type="coiled-coil region" evidence="6">
    <location>
        <begin position="222"/>
        <end position="249"/>
    </location>
</feature>
<reference evidence="10" key="1">
    <citation type="submission" date="2021-02" db="EMBL/GenBank/DDBJ databases">
        <title>PHA producing bacteria isolated from coastal sediment in Guangdong, Shenzhen.</title>
        <authorList>
            <person name="Zheng W."/>
            <person name="Yu S."/>
            <person name="Huang Y."/>
        </authorList>
    </citation>
    <scope>NUCLEOTIDE SEQUENCE</scope>
    <source>
        <strain evidence="10">TN14-10</strain>
    </source>
</reference>
<keyword evidence="2" id="KW-1003">Cell membrane</keyword>
<feature type="transmembrane region" description="Helical" evidence="7">
    <location>
        <begin position="393"/>
        <end position="413"/>
    </location>
</feature>
<proteinExistence type="predicted"/>
<keyword evidence="3 7" id="KW-0812">Transmembrane</keyword>
<dbReference type="Gene3D" id="3.30.1890.10">
    <property type="entry name" value="FepE-like"/>
    <property type="match status" value="2"/>
</dbReference>
<evidence type="ECO:0000256" key="2">
    <source>
        <dbReference type="ARBA" id="ARBA00022475"/>
    </source>
</evidence>
<dbReference type="InterPro" id="IPR032807">
    <property type="entry name" value="GNVR"/>
</dbReference>
<organism evidence="10 11">
    <name type="scientific">Parahaliea mediterranea</name>
    <dbReference type="NCBI Taxonomy" id="651086"/>
    <lineage>
        <taxon>Bacteria</taxon>
        <taxon>Pseudomonadati</taxon>
        <taxon>Pseudomonadota</taxon>
        <taxon>Gammaproteobacteria</taxon>
        <taxon>Cellvibrionales</taxon>
        <taxon>Halieaceae</taxon>
        <taxon>Parahaliea</taxon>
    </lineage>
</organism>
<evidence type="ECO:0000256" key="4">
    <source>
        <dbReference type="ARBA" id="ARBA00022989"/>
    </source>
</evidence>
<name>A0A939IN70_9GAMM</name>
<dbReference type="Proteomes" id="UP000664303">
    <property type="component" value="Unassembled WGS sequence"/>
</dbReference>
<comment type="caution">
    <text evidence="10">The sequence shown here is derived from an EMBL/GenBank/DDBJ whole genome shotgun (WGS) entry which is preliminary data.</text>
</comment>
<dbReference type="InterPro" id="IPR003856">
    <property type="entry name" value="LPS_length_determ_N"/>
</dbReference>
<evidence type="ECO:0000259" key="9">
    <source>
        <dbReference type="Pfam" id="PF13807"/>
    </source>
</evidence>
<dbReference type="Pfam" id="PF02706">
    <property type="entry name" value="Wzz"/>
    <property type="match status" value="1"/>
</dbReference>
<evidence type="ECO:0000256" key="1">
    <source>
        <dbReference type="ARBA" id="ARBA00004651"/>
    </source>
</evidence>
<dbReference type="AlphaFoldDB" id="A0A939IN70"/>
<dbReference type="GO" id="GO:0005886">
    <property type="term" value="C:plasma membrane"/>
    <property type="evidence" value="ECO:0007669"/>
    <property type="project" value="UniProtKB-SubCell"/>
</dbReference>
<feature type="transmembrane region" description="Helical" evidence="7">
    <location>
        <begin position="30"/>
        <end position="50"/>
    </location>
</feature>
<dbReference type="RefSeq" id="WP_206561240.1">
    <property type="nucleotide sequence ID" value="NZ_JAFKCZ010000010.1"/>
</dbReference>
<dbReference type="GO" id="GO:0004713">
    <property type="term" value="F:protein tyrosine kinase activity"/>
    <property type="evidence" value="ECO:0007669"/>
    <property type="project" value="TreeGrafter"/>
</dbReference>
<keyword evidence="6" id="KW-0175">Coiled coil</keyword>
<evidence type="ECO:0000256" key="7">
    <source>
        <dbReference type="SAM" id="Phobius"/>
    </source>
</evidence>
<dbReference type="PANTHER" id="PTHR32309:SF13">
    <property type="entry name" value="FERRIC ENTEROBACTIN TRANSPORT PROTEIN FEPE"/>
    <property type="match status" value="1"/>
</dbReference>